<accession>A0A5J4W2V5</accession>
<protein>
    <submittedName>
        <fullName evidence="1">Uncharacterized protein</fullName>
    </submittedName>
</protein>
<proteinExistence type="predicted"/>
<name>A0A5J4W2V5_9EUKA</name>
<comment type="caution">
    <text evidence="1">The sequence shown here is derived from an EMBL/GenBank/DDBJ whole genome shotgun (WGS) entry which is preliminary data.</text>
</comment>
<dbReference type="EMBL" id="SNRW01003745">
    <property type="protein sequence ID" value="KAA6389020.1"/>
    <property type="molecule type" value="Genomic_DNA"/>
</dbReference>
<organism evidence="1 2">
    <name type="scientific">Streblomastix strix</name>
    <dbReference type="NCBI Taxonomy" id="222440"/>
    <lineage>
        <taxon>Eukaryota</taxon>
        <taxon>Metamonada</taxon>
        <taxon>Preaxostyla</taxon>
        <taxon>Oxymonadida</taxon>
        <taxon>Streblomastigidae</taxon>
        <taxon>Streblomastix</taxon>
    </lineage>
</organism>
<gene>
    <name evidence="1" type="ORF">EZS28_015452</name>
</gene>
<dbReference type="AlphaFoldDB" id="A0A5J4W2V5"/>
<dbReference type="Proteomes" id="UP000324800">
    <property type="component" value="Unassembled WGS sequence"/>
</dbReference>
<evidence type="ECO:0000313" key="2">
    <source>
        <dbReference type="Proteomes" id="UP000324800"/>
    </source>
</evidence>
<evidence type="ECO:0000313" key="1">
    <source>
        <dbReference type="EMBL" id="KAA6389020.1"/>
    </source>
</evidence>
<sequence>MCLDFIHKWGDEQAQVELVTNGYPRALVIDINTAGGNEQQDDWQIGKGLENIFEFIKTILKGRQTDPDFNPGPSLQPQPVTFKSCQEQIENEGSIEEIEAQLVNEGQYYYYFDVDAKDAKTQILNFYVDRSNPEPDWYNW</sequence>
<reference evidence="1 2" key="1">
    <citation type="submission" date="2019-03" db="EMBL/GenBank/DDBJ databases">
        <title>Single cell metagenomics reveals metabolic interactions within the superorganism composed of flagellate Streblomastix strix and complex community of Bacteroidetes bacteria on its surface.</title>
        <authorList>
            <person name="Treitli S.C."/>
            <person name="Kolisko M."/>
            <person name="Husnik F."/>
            <person name="Keeling P."/>
            <person name="Hampl V."/>
        </authorList>
    </citation>
    <scope>NUCLEOTIDE SEQUENCE [LARGE SCALE GENOMIC DNA]</scope>
    <source>
        <strain evidence="1">ST1C</strain>
    </source>
</reference>